<evidence type="ECO:0000256" key="10">
    <source>
        <dbReference type="SAM" id="MobiDB-lite"/>
    </source>
</evidence>
<dbReference type="PROSITE" id="PS00108">
    <property type="entry name" value="PROTEIN_KINASE_ST"/>
    <property type="match status" value="1"/>
</dbReference>
<evidence type="ECO:0000256" key="5">
    <source>
        <dbReference type="ARBA" id="ARBA00022777"/>
    </source>
</evidence>
<dbReference type="AlphaFoldDB" id="A0A3L6KT94"/>
<evidence type="ECO:0000256" key="9">
    <source>
        <dbReference type="PROSITE-ProRule" id="PRU10141"/>
    </source>
</evidence>
<dbReference type="PROSITE" id="PS00107">
    <property type="entry name" value="PROTEIN_KINASE_ATP"/>
    <property type="match status" value="1"/>
</dbReference>
<dbReference type="GO" id="GO:0004693">
    <property type="term" value="F:cyclin-dependent protein serine/threonine kinase activity"/>
    <property type="evidence" value="ECO:0007669"/>
    <property type="project" value="UniProtKB-EC"/>
</dbReference>
<feature type="region of interest" description="Disordered" evidence="10">
    <location>
        <begin position="314"/>
        <end position="334"/>
    </location>
</feature>
<feature type="binding site" evidence="9">
    <location>
        <position position="34"/>
    </location>
    <ligand>
        <name>ATP</name>
        <dbReference type="ChEBI" id="CHEBI:30616"/>
    </ligand>
</feature>
<evidence type="ECO:0000256" key="6">
    <source>
        <dbReference type="ARBA" id="ARBA00022840"/>
    </source>
</evidence>
<evidence type="ECO:0000313" key="13">
    <source>
        <dbReference type="Proteomes" id="UP000266743"/>
    </source>
</evidence>
<feature type="region of interest" description="Disordered" evidence="10">
    <location>
        <begin position="478"/>
        <end position="509"/>
    </location>
</feature>
<dbReference type="CDD" id="cd07833">
    <property type="entry name" value="STKc_CDKL"/>
    <property type="match status" value="1"/>
</dbReference>
<dbReference type="GO" id="GO:0005524">
    <property type="term" value="F:ATP binding"/>
    <property type="evidence" value="ECO:0007669"/>
    <property type="project" value="UniProtKB-UniRule"/>
</dbReference>
<dbReference type="Gene3D" id="1.10.510.10">
    <property type="entry name" value="Transferase(Phosphotransferase) domain 1"/>
    <property type="match status" value="1"/>
</dbReference>
<evidence type="ECO:0000256" key="4">
    <source>
        <dbReference type="ARBA" id="ARBA00022741"/>
    </source>
</evidence>
<dbReference type="EMBL" id="QSBY01000011">
    <property type="protein sequence ID" value="RHW67679.1"/>
    <property type="molecule type" value="Genomic_DNA"/>
</dbReference>
<organism evidence="12 13">
    <name type="scientific">Trypanosoma brucei equiperdum</name>
    <dbReference type="NCBI Taxonomy" id="630700"/>
    <lineage>
        <taxon>Eukaryota</taxon>
        <taxon>Discoba</taxon>
        <taxon>Euglenozoa</taxon>
        <taxon>Kinetoplastea</taxon>
        <taxon>Metakinetoplastina</taxon>
        <taxon>Trypanosomatida</taxon>
        <taxon>Trypanosomatidae</taxon>
        <taxon>Trypanosoma</taxon>
    </lineage>
</organism>
<keyword evidence="4 9" id="KW-0547">Nucleotide-binding</keyword>
<feature type="domain" description="Protein kinase" evidence="11">
    <location>
        <begin position="4"/>
        <end position="286"/>
    </location>
</feature>
<dbReference type="InterPro" id="IPR050117">
    <property type="entry name" value="MAPK"/>
</dbReference>
<dbReference type="Pfam" id="PF00069">
    <property type="entry name" value="Pkinase"/>
    <property type="match status" value="1"/>
</dbReference>
<dbReference type="PROSITE" id="PS50011">
    <property type="entry name" value="PROTEIN_KINASE_DOM"/>
    <property type="match status" value="1"/>
</dbReference>
<comment type="catalytic activity">
    <reaction evidence="8">
        <text>L-seryl-[protein] + ATP = O-phospho-L-seryl-[protein] + ADP + H(+)</text>
        <dbReference type="Rhea" id="RHEA:17989"/>
        <dbReference type="Rhea" id="RHEA-COMP:9863"/>
        <dbReference type="Rhea" id="RHEA-COMP:11604"/>
        <dbReference type="ChEBI" id="CHEBI:15378"/>
        <dbReference type="ChEBI" id="CHEBI:29999"/>
        <dbReference type="ChEBI" id="CHEBI:30616"/>
        <dbReference type="ChEBI" id="CHEBI:83421"/>
        <dbReference type="ChEBI" id="CHEBI:456216"/>
        <dbReference type="EC" id="2.7.11.22"/>
    </reaction>
</comment>
<feature type="region of interest" description="Disordered" evidence="10">
    <location>
        <begin position="559"/>
        <end position="657"/>
    </location>
</feature>
<evidence type="ECO:0000256" key="8">
    <source>
        <dbReference type="ARBA" id="ARBA00048367"/>
    </source>
</evidence>
<feature type="compositionally biased region" description="Basic and acidic residues" evidence="10">
    <location>
        <begin position="620"/>
        <end position="635"/>
    </location>
</feature>
<dbReference type="SMART" id="SM00220">
    <property type="entry name" value="S_TKc"/>
    <property type="match status" value="1"/>
</dbReference>
<evidence type="ECO:0000259" key="11">
    <source>
        <dbReference type="PROSITE" id="PS50011"/>
    </source>
</evidence>
<accession>A0A3L6KT94</accession>
<evidence type="ECO:0000256" key="7">
    <source>
        <dbReference type="ARBA" id="ARBA00047811"/>
    </source>
</evidence>
<keyword evidence="3" id="KW-0808">Transferase</keyword>
<sequence length="657" mass="72048">MDAYETLGMLGEGTYGVVVKARHRATSRIVAIKKYKQAEDDDHVRKTSLREVRVLKQLRHPNVIALLDVFRRDGKLYLVFEYVENTILQLIEEKKYGLSPDEVRRYTFQLLNGVSYCHAHNIIHRDVKPENILVSRDGVLKLCDFGFARQLSCRGNYTEYVATRWYRAPELLVGDVSYGKAVDVWAIGCVFSELSDGQPLFPGDSDLDQLSLIMRACGPVPQQMVSTFEHNALYRRVTFPSVDVEETLQQRFPTAASPWLEFLTSCLRMDPVERPSCTALMSMAYFTENNFRATYELELRELFQHCQPPLVDVAPTSPDHNFSREQQHQQQTLGNDRVDAELTLPRLAAPSLDAETTGKVDSAESKNTTMGVSSEVVGGVGGSVVVDSNSNSFHQLGALWSHYIGSTVGATMALSGELPNIGPRQAHPYPSGLPPGVQVTKPVPRSGTNSVGDKNYNGVQAMKVTGCLRLSAKNISRSPDVQRVKASAAQSGPKVKQAKSEVKPEQKREWKSCSALGKSVKPNYLFPLLPNGTNNSGITSYGPSGVAVGAGPAPQDACSPLVSKGLRPPSSNGIPGAGLHSNGSTTSFSAHKDEKMDLGCGEQNNNGSDHKQRKKHVKRTHDNGELEGSPRKVSDKPSSQHSVAGHRYSFRDGATKR</sequence>
<dbReference type="EC" id="2.7.11.22" evidence="1"/>
<dbReference type="FunFam" id="3.30.200.20:FF:000049">
    <property type="entry name" value="cyclin-dependent kinase-like 1 isoform X1"/>
    <property type="match status" value="1"/>
</dbReference>
<evidence type="ECO:0000256" key="1">
    <source>
        <dbReference type="ARBA" id="ARBA00012425"/>
    </source>
</evidence>
<reference evidence="12 13" key="1">
    <citation type="submission" date="2018-09" db="EMBL/GenBank/DDBJ databases">
        <title>whole genome sequence of T. equiperdum IVM-t1 strain.</title>
        <authorList>
            <person name="Suganuma K."/>
        </authorList>
    </citation>
    <scope>NUCLEOTIDE SEQUENCE [LARGE SCALE GENOMIC DNA]</scope>
    <source>
        <strain evidence="12 13">IVM-t1</strain>
    </source>
</reference>
<dbReference type="Gene3D" id="3.30.200.20">
    <property type="entry name" value="Phosphorylase Kinase, domain 1"/>
    <property type="match status" value="1"/>
</dbReference>
<keyword evidence="6 9" id="KW-0067">ATP-binding</keyword>
<proteinExistence type="predicted"/>
<dbReference type="InterPro" id="IPR011009">
    <property type="entry name" value="Kinase-like_dom_sf"/>
</dbReference>
<evidence type="ECO:0000256" key="3">
    <source>
        <dbReference type="ARBA" id="ARBA00022679"/>
    </source>
</evidence>
<gene>
    <name evidence="12" type="primary">ECK1</name>
    <name evidence="12" type="ORF">DPX39_110144500</name>
</gene>
<evidence type="ECO:0000256" key="2">
    <source>
        <dbReference type="ARBA" id="ARBA00022527"/>
    </source>
</evidence>
<comment type="caution">
    <text evidence="12">The sequence shown here is derived from an EMBL/GenBank/DDBJ whole genome shotgun (WGS) entry which is preliminary data.</text>
</comment>
<name>A0A3L6KT94_9TRYP</name>
<dbReference type="PANTHER" id="PTHR24055">
    <property type="entry name" value="MITOGEN-ACTIVATED PROTEIN KINASE"/>
    <property type="match status" value="1"/>
</dbReference>
<dbReference type="InterPro" id="IPR017441">
    <property type="entry name" value="Protein_kinase_ATP_BS"/>
</dbReference>
<keyword evidence="2" id="KW-0723">Serine/threonine-protein kinase</keyword>
<comment type="catalytic activity">
    <reaction evidence="7">
        <text>L-threonyl-[protein] + ATP = O-phospho-L-threonyl-[protein] + ADP + H(+)</text>
        <dbReference type="Rhea" id="RHEA:46608"/>
        <dbReference type="Rhea" id="RHEA-COMP:11060"/>
        <dbReference type="Rhea" id="RHEA-COMP:11605"/>
        <dbReference type="ChEBI" id="CHEBI:15378"/>
        <dbReference type="ChEBI" id="CHEBI:30013"/>
        <dbReference type="ChEBI" id="CHEBI:30616"/>
        <dbReference type="ChEBI" id="CHEBI:61977"/>
        <dbReference type="ChEBI" id="CHEBI:456216"/>
        <dbReference type="EC" id="2.7.11.22"/>
    </reaction>
</comment>
<dbReference type="SUPFAM" id="SSF56112">
    <property type="entry name" value="Protein kinase-like (PK-like)"/>
    <property type="match status" value="1"/>
</dbReference>
<dbReference type="InterPro" id="IPR008271">
    <property type="entry name" value="Ser/Thr_kinase_AS"/>
</dbReference>
<dbReference type="FunFam" id="1.10.510.10:FF:000624">
    <property type="entry name" value="Mitogen-activated protein kinase"/>
    <property type="match status" value="1"/>
</dbReference>
<keyword evidence="5 12" id="KW-0418">Kinase</keyword>
<feature type="compositionally biased region" description="Basic and acidic residues" evidence="10">
    <location>
        <begin position="498"/>
        <end position="509"/>
    </location>
</feature>
<evidence type="ECO:0000313" key="12">
    <source>
        <dbReference type="EMBL" id="RHW67679.1"/>
    </source>
</evidence>
<protein>
    <recommendedName>
        <fullName evidence="1">cyclin-dependent kinase</fullName>
        <ecNumber evidence="1">2.7.11.22</ecNumber>
    </recommendedName>
</protein>
<dbReference type="InterPro" id="IPR000719">
    <property type="entry name" value="Prot_kinase_dom"/>
</dbReference>
<dbReference type="Proteomes" id="UP000266743">
    <property type="component" value="Chromosome 11"/>
</dbReference>